<dbReference type="InterPro" id="IPR016024">
    <property type="entry name" value="ARM-type_fold"/>
</dbReference>
<dbReference type="PROSITE" id="PS50005">
    <property type="entry name" value="TPR"/>
    <property type="match status" value="1"/>
</dbReference>
<dbReference type="Proteomes" id="UP000279760">
    <property type="component" value="Chromosome 2"/>
</dbReference>
<feature type="chain" id="PRO_5018210840" evidence="2">
    <location>
        <begin position="24"/>
        <end position="344"/>
    </location>
</feature>
<proteinExistence type="predicted"/>
<dbReference type="InterPro" id="IPR011990">
    <property type="entry name" value="TPR-like_helical_dom_sf"/>
</dbReference>
<keyword evidence="1" id="KW-0802">TPR repeat</keyword>
<name>A0A3G4VHU4_9VIBR</name>
<keyword evidence="2" id="KW-0732">Signal</keyword>
<dbReference type="Gene3D" id="1.25.40.10">
    <property type="entry name" value="Tetratricopeptide repeat domain"/>
    <property type="match status" value="1"/>
</dbReference>
<reference evidence="3 4" key="1">
    <citation type="submission" date="2018-11" db="EMBL/GenBank/DDBJ databases">
        <title>Complete Genome Sequence of Vbrio mediterranei 117-T6: a Potential Pathogen Bacteria Isolated from the Conchocelis of Pyropia.</title>
        <authorList>
            <person name="Liu Q."/>
        </authorList>
    </citation>
    <scope>NUCLEOTIDE SEQUENCE [LARGE SCALE GENOMIC DNA]</scope>
    <source>
        <strain evidence="3 4">117-T6</strain>
    </source>
</reference>
<dbReference type="AlphaFoldDB" id="A0A3G4VHU4"/>
<dbReference type="SUPFAM" id="SSF48452">
    <property type="entry name" value="TPR-like"/>
    <property type="match status" value="1"/>
</dbReference>
<accession>A0A3G4VHU4</accession>
<dbReference type="InterPro" id="IPR019734">
    <property type="entry name" value="TPR_rpt"/>
</dbReference>
<sequence length="344" mass="38547">MKNRHLIALGAMATIFSLSAVSAEPQKDQVTKTKPQSVAASAQESTAQQIQRLSYTAQNQSENVQRRVDALHQLSQFPNQNALVAVSRSLKDSNSDIRQAAIVGAKPYQFEYRWKLVAPLLNDESSDVQLAALVNLIPDYTNMHEQQQQELDKIYPSAIKQLKQHSGSEKQLLLADVYRWHQDFSSAELIYQQLITNPAMATQVSLSLSDNYRAQQQDENALEVLNRAIENDSTSAQLYYSKALTLVRIGNKNEAANAIEQATKYSPDNSYYWYLNGVLQEPIDVAKATDSFEKAYLISGAPEQLYAVCDIYVRTGHEKADACLTELEKVAPPYVIEELKNKGK</sequence>
<dbReference type="Pfam" id="PF13181">
    <property type="entry name" value="TPR_8"/>
    <property type="match status" value="1"/>
</dbReference>
<dbReference type="EMBL" id="CP033578">
    <property type="protein sequence ID" value="AYV24350.1"/>
    <property type="molecule type" value="Genomic_DNA"/>
</dbReference>
<evidence type="ECO:0000313" key="3">
    <source>
        <dbReference type="EMBL" id="AYV24350.1"/>
    </source>
</evidence>
<organism evidence="3 4">
    <name type="scientific">Vibrio mediterranei</name>
    <dbReference type="NCBI Taxonomy" id="689"/>
    <lineage>
        <taxon>Bacteria</taxon>
        <taxon>Pseudomonadati</taxon>
        <taxon>Pseudomonadota</taxon>
        <taxon>Gammaproteobacteria</taxon>
        <taxon>Vibrionales</taxon>
        <taxon>Vibrionaceae</taxon>
        <taxon>Vibrio</taxon>
    </lineage>
</organism>
<dbReference type="Gene3D" id="1.25.10.10">
    <property type="entry name" value="Leucine-rich Repeat Variant"/>
    <property type="match status" value="1"/>
</dbReference>
<dbReference type="SUPFAM" id="SSF48371">
    <property type="entry name" value="ARM repeat"/>
    <property type="match status" value="1"/>
</dbReference>
<feature type="repeat" description="TPR" evidence="1">
    <location>
        <begin position="236"/>
        <end position="269"/>
    </location>
</feature>
<feature type="signal peptide" evidence="2">
    <location>
        <begin position="1"/>
        <end position="23"/>
    </location>
</feature>
<evidence type="ECO:0000256" key="1">
    <source>
        <dbReference type="PROSITE-ProRule" id="PRU00339"/>
    </source>
</evidence>
<dbReference type="RefSeq" id="WP_124941914.1">
    <property type="nucleotide sequence ID" value="NZ_CP033578.1"/>
</dbReference>
<evidence type="ECO:0000256" key="2">
    <source>
        <dbReference type="SAM" id="SignalP"/>
    </source>
</evidence>
<protein>
    <submittedName>
        <fullName evidence="3">Uncharacterized protein</fullName>
    </submittedName>
</protein>
<dbReference type="InterPro" id="IPR011989">
    <property type="entry name" value="ARM-like"/>
</dbReference>
<gene>
    <name evidence="3" type="ORF">ECB94_24150</name>
</gene>
<evidence type="ECO:0000313" key="4">
    <source>
        <dbReference type="Proteomes" id="UP000279760"/>
    </source>
</evidence>